<feature type="domain" description="Core-binding (CB)" evidence="7">
    <location>
        <begin position="98"/>
        <end position="180"/>
    </location>
</feature>
<dbReference type="InterPro" id="IPR013762">
    <property type="entry name" value="Integrase-like_cat_sf"/>
</dbReference>
<comment type="similarity">
    <text evidence="1">Belongs to the 'phage' integrase family.</text>
</comment>
<keyword evidence="2" id="KW-0229">DNA integration</keyword>
<dbReference type="GO" id="GO:0006310">
    <property type="term" value="P:DNA recombination"/>
    <property type="evidence" value="ECO:0007669"/>
    <property type="project" value="UniProtKB-KW"/>
</dbReference>
<dbReference type="RefSeq" id="WP_107153667.1">
    <property type="nucleotide sequence ID" value="NZ_PYUC01000017.1"/>
</dbReference>
<comment type="caution">
    <text evidence="8">The sequence shown here is derived from an EMBL/GenBank/DDBJ whole genome shotgun (WGS) entry which is preliminary data.</text>
</comment>
<dbReference type="InterPro" id="IPR050808">
    <property type="entry name" value="Phage_Integrase"/>
</dbReference>
<dbReference type="InterPro" id="IPR044068">
    <property type="entry name" value="CB"/>
</dbReference>
<dbReference type="InterPro" id="IPR053876">
    <property type="entry name" value="Phage_int_M"/>
</dbReference>
<dbReference type="Pfam" id="PF13356">
    <property type="entry name" value="Arm-DNA-bind_3"/>
    <property type="match status" value="1"/>
</dbReference>
<accession>A0A2T3XME0</accession>
<sequence length="428" mass="48490">MPLTVREVEAARPQPKPYGVADGDGLVLWITPEGNKFWHFRYRLHGKQPRISLGRYPDVTLQKARQQAAAYRTLVADGADPRAKRRIDRQRADSSDDGTFKVAAELWYKSKQDAGRSASTLDKIRTYLDKDILPELGSIKLVNITRADCARVQERFEKRDALNVSKKARGWLREIFSQAIARGKCEFNPASELKVIAKAAPKAKHYPHLLEPELPDFLRALEKSTSRLIAYVAAWMTIWTASRPGMVRYAEWTEVDLDDALWTISAEKMKMRRSHVTPLPSQLVKALSELKELTGRHRYLFPGIGTKHEVISENTINLVFSKIGYKGRMVGHGTRHTASTLLREHGWIKDHVETQLAHLEEGTAGDYNHAKYLAQRRAMIQWYADYLDALKAGMKPALQKSFAELVNAGLFRFTSAHSETLDSDDIAA</sequence>
<evidence type="ECO:0000256" key="4">
    <source>
        <dbReference type="ARBA" id="ARBA00023172"/>
    </source>
</evidence>
<dbReference type="AlphaFoldDB" id="A0A2T3XME0"/>
<evidence type="ECO:0000259" key="6">
    <source>
        <dbReference type="PROSITE" id="PS51898"/>
    </source>
</evidence>
<dbReference type="InterPro" id="IPR025166">
    <property type="entry name" value="Integrase_DNA_bind_dom"/>
</dbReference>
<dbReference type="PROSITE" id="PS51898">
    <property type="entry name" value="TYR_RECOMBINASE"/>
    <property type="match status" value="1"/>
</dbReference>
<evidence type="ECO:0000259" key="7">
    <source>
        <dbReference type="PROSITE" id="PS51900"/>
    </source>
</evidence>
<dbReference type="Gene3D" id="1.10.443.10">
    <property type="entry name" value="Intergrase catalytic core"/>
    <property type="match status" value="1"/>
</dbReference>
<proteinExistence type="inferred from homology"/>
<dbReference type="CDD" id="cd00801">
    <property type="entry name" value="INT_P4_C"/>
    <property type="match status" value="1"/>
</dbReference>
<dbReference type="GO" id="GO:0015074">
    <property type="term" value="P:DNA integration"/>
    <property type="evidence" value="ECO:0007669"/>
    <property type="project" value="UniProtKB-KW"/>
</dbReference>
<dbReference type="Pfam" id="PF00589">
    <property type="entry name" value="Phage_integrase"/>
    <property type="match status" value="1"/>
</dbReference>
<dbReference type="PROSITE" id="PS51900">
    <property type="entry name" value="CB"/>
    <property type="match status" value="1"/>
</dbReference>
<reference evidence="8 9" key="1">
    <citation type="submission" date="2018-03" db="EMBL/GenBank/DDBJ databases">
        <title>Whole genome analyses suggest that Burkholderia sensu lato contains two further novel genera in the rhizoxinica-symbiotica group Mycetohabitans gen. nov., and Trinickia gen. nov.: implications for the evolution of diazotrophy and nodulation in the Burkholderiaceae.</title>
        <authorList>
            <person name="Estrada De Los Santos P."/>
            <person name="Palmer M."/>
            <person name="Chavez-Ramirez B."/>
            <person name="Steenkamp E.T."/>
            <person name="Hirsch A.M."/>
            <person name="Manyaka P."/>
            <person name="Maluk M."/>
            <person name="Lafos M."/>
            <person name="Crook M."/>
            <person name="Gross E."/>
            <person name="Simon M.F."/>
            <person name="Bueno Dos Reis Junior F."/>
            <person name="Poole P.S."/>
            <person name="Venter S.N."/>
            <person name="James E.K."/>
        </authorList>
    </citation>
    <scope>NUCLEOTIDE SEQUENCE [LARGE SCALE GENOMIC DNA]</scope>
    <source>
        <strain evidence="8 9">JPY-366</strain>
    </source>
</reference>
<keyword evidence="4" id="KW-0233">DNA recombination</keyword>
<evidence type="ECO:0000256" key="5">
    <source>
        <dbReference type="PROSITE-ProRule" id="PRU01248"/>
    </source>
</evidence>
<dbReference type="EMBL" id="PYUC01000017">
    <property type="protein sequence ID" value="PTB17607.1"/>
    <property type="molecule type" value="Genomic_DNA"/>
</dbReference>
<name>A0A2T3XME0_9BURK</name>
<dbReference type="Pfam" id="PF22022">
    <property type="entry name" value="Phage_int_M"/>
    <property type="match status" value="1"/>
</dbReference>
<dbReference type="InterPro" id="IPR038488">
    <property type="entry name" value="Integrase_DNA-bd_sf"/>
</dbReference>
<dbReference type="InterPro" id="IPR011010">
    <property type="entry name" value="DNA_brk_join_enz"/>
</dbReference>
<organism evidence="8 9">
    <name type="scientific">Trinickia symbiotica</name>
    <dbReference type="NCBI Taxonomy" id="863227"/>
    <lineage>
        <taxon>Bacteria</taxon>
        <taxon>Pseudomonadati</taxon>
        <taxon>Pseudomonadota</taxon>
        <taxon>Betaproteobacteria</taxon>
        <taxon>Burkholderiales</taxon>
        <taxon>Burkholderiaceae</taxon>
        <taxon>Trinickia</taxon>
    </lineage>
</organism>
<dbReference type="GO" id="GO:0003677">
    <property type="term" value="F:DNA binding"/>
    <property type="evidence" value="ECO:0007669"/>
    <property type="project" value="UniProtKB-UniRule"/>
</dbReference>
<dbReference type="Proteomes" id="UP000240638">
    <property type="component" value="Unassembled WGS sequence"/>
</dbReference>
<evidence type="ECO:0000256" key="2">
    <source>
        <dbReference type="ARBA" id="ARBA00022908"/>
    </source>
</evidence>
<evidence type="ECO:0000256" key="3">
    <source>
        <dbReference type="ARBA" id="ARBA00023125"/>
    </source>
</evidence>
<evidence type="ECO:0000313" key="8">
    <source>
        <dbReference type="EMBL" id="PTB17607.1"/>
    </source>
</evidence>
<gene>
    <name evidence="8" type="ORF">C9I57_27085</name>
</gene>
<keyword evidence="3 5" id="KW-0238">DNA-binding</keyword>
<evidence type="ECO:0000313" key="9">
    <source>
        <dbReference type="Proteomes" id="UP000240638"/>
    </source>
</evidence>
<dbReference type="Gene3D" id="1.10.150.130">
    <property type="match status" value="1"/>
</dbReference>
<dbReference type="Gene3D" id="3.30.160.390">
    <property type="entry name" value="Integrase, DNA-binding domain"/>
    <property type="match status" value="1"/>
</dbReference>
<protein>
    <submittedName>
        <fullName evidence="8">Integrase</fullName>
    </submittedName>
</protein>
<dbReference type="PANTHER" id="PTHR30629">
    <property type="entry name" value="PROPHAGE INTEGRASE"/>
    <property type="match status" value="1"/>
</dbReference>
<dbReference type="PANTHER" id="PTHR30629:SF2">
    <property type="entry name" value="PROPHAGE INTEGRASE INTS-RELATED"/>
    <property type="match status" value="1"/>
</dbReference>
<dbReference type="InterPro" id="IPR002104">
    <property type="entry name" value="Integrase_catalytic"/>
</dbReference>
<evidence type="ECO:0000256" key="1">
    <source>
        <dbReference type="ARBA" id="ARBA00008857"/>
    </source>
</evidence>
<dbReference type="InterPro" id="IPR010998">
    <property type="entry name" value="Integrase_recombinase_N"/>
</dbReference>
<feature type="domain" description="Tyr recombinase" evidence="6">
    <location>
        <begin position="204"/>
        <end position="380"/>
    </location>
</feature>
<dbReference type="SUPFAM" id="SSF56349">
    <property type="entry name" value="DNA breaking-rejoining enzymes"/>
    <property type="match status" value="1"/>
</dbReference>